<name>A0A1Z4KT83_ANAVA</name>
<dbReference type="SUPFAM" id="SSF48452">
    <property type="entry name" value="TPR-like"/>
    <property type="match status" value="3"/>
</dbReference>
<keyword evidence="1" id="KW-0802">TPR repeat</keyword>
<dbReference type="Gene3D" id="1.25.40.10">
    <property type="entry name" value="Tetratricopeptide repeat domain"/>
    <property type="match status" value="3"/>
</dbReference>
<dbReference type="EMBL" id="AP018216">
    <property type="protein sequence ID" value="BAY72151.1"/>
    <property type="molecule type" value="Genomic_DNA"/>
</dbReference>
<feature type="domain" description="CHAT" evidence="2">
    <location>
        <begin position="598"/>
        <end position="866"/>
    </location>
</feature>
<dbReference type="SMART" id="SM00028">
    <property type="entry name" value="TPR"/>
    <property type="match status" value="7"/>
</dbReference>
<organism evidence="3 4">
    <name type="scientific">Trichormus variabilis NIES-23</name>
    <dbReference type="NCBI Taxonomy" id="1973479"/>
    <lineage>
        <taxon>Bacteria</taxon>
        <taxon>Bacillati</taxon>
        <taxon>Cyanobacteriota</taxon>
        <taxon>Cyanophyceae</taxon>
        <taxon>Nostocales</taxon>
        <taxon>Nostocaceae</taxon>
        <taxon>Trichormus</taxon>
    </lineage>
</organism>
<gene>
    <name evidence="3" type="ORF">NIES23_49750</name>
</gene>
<evidence type="ECO:0000259" key="2">
    <source>
        <dbReference type="Pfam" id="PF12770"/>
    </source>
</evidence>
<dbReference type="PANTHER" id="PTHR10098">
    <property type="entry name" value="RAPSYN-RELATED"/>
    <property type="match status" value="1"/>
</dbReference>
<dbReference type="InterPro" id="IPR019734">
    <property type="entry name" value="TPR_rpt"/>
</dbReference>
<proteinExistence type="predicted"/>
<dbReference type="Proteomes" id="UP000217507">
    <property type="component" value="Chromosome"/>
</dbReference>
<dbReference type="InterPro" id="IPR011990">
    <property type="entry name" value="TPR-like_helical_dom_sf"/>
</dbReference>
<protein>
    <recommendedName>
        <fullName evidence="2">CHAT domain-containing protein</fullName>
    </recommendedName>
</protein>
<dbReference type="InterPro" id="IPR024983">
    <property type="entry name" value="CHAT_dom"/>
</dbReference>
<dbReference type="PROSITE" id="PS50005">
    <property type="entry name" value="TPR"/>
    <property type="match status" value="1"/>
</dbReference>
<dbReference type="PANTHER" id="PTHR10098:SF112">
    <property type="entry name" value="SLR0380 PROTEIN"/>
    <property type="match status" value="1"/>
</dbReference>
<accession>A0A1Z4KT83</accession>
<dbReference type="Pfam" id="PF12770">
    <property type="entry name" value="CHAT"/>
    <property type="match status" value="1"/>
</dbReference>
<dbReference type="AlphaFoldDB" id="A0A1Z4KT83"/>
<sequence length="868" mass="96862">MLNFTKYAVSLGGLTFFLITTNLAVLAQTNQELGQISQLNLQADSSLRQYSIIDSSNPKYQLHQGRKLFESGRFTEAVKFWEAAYIGFKNQGDSINEAWSLSYLSLAHQNLGDWQNAEVTIINSLNILKPLNVRKQGNSAILAVALNTLGNLKLSTGQAQAALTAWQDAESAYAVAGDEVGKLGSQINQSQAMRALGLYRRGQQLLVDVHQKLQNQPDSIIKAKALQSLGIAFQLVGDIQQSQEILQQSLKISKGLNSATDISNILFNLGNTARDLQQIEVAFDYYQQVVAQTTNSQLRVDAQLNQLSLYLETRKNKPSEALLSEIKWQLEKLPPSRLSVYAAINFVNNFTKLSKLDGNESVSYQESAQILARALRQAQMLGDLRSQGYALNELGKLYFEKRQLADALKLSQKALQITQEINAGDISYQAAWQVGRILKKQGDNQGAIAAYDSAVKTLKSLRSDLVAINRNVQFSFQESVEPIYRELVDILLESPQPSQRNLKLARETIEALQLAELDNFFREACLNAKPEQIDQIDKQAAVIYPIILGDRLEVILSIPGKPLSSYKTVLSSREIEDIIKQTRQSLNPIFSNEERLNVSRKLYDWLIRPLESELSKSGIKTLAFVLDGSLRNIPMAVLHDGKQYLLEKYSLAISPGMQLMPARSLKRENLKLMTAALSESRQGFKALPAVKSEVTEISEEVSSKLLLNENFTDTNLKQAIESTPFSVLHLATHGQFSSQSDDTFILSWNEKINVKKLSEFLQARNESQSTPVELMVLSACQTAKGDNRAILGLAGVAVRSGARSTLATLWSVKDESTAKFMVEFYKHLRQPGISKAEALRQTQLTFLQNADFQHPFYWSAFVLVGNWL</sequence>
<reference evidence="3 4" key="1">
    <citation type="submission" date="2017-06" db="EMBL/GenBank/DDBJ databases">
        <title>Genome sequencing of cyanobaciteial culture collection at National Institute for Environmental Studies (NIES).</title>
        <authorList>
            <person name="Hirose Y."/>
            <person name="Shimura Y."/>
            <person name="Fujisawa T."/>
            <person name="Nakamura Y."/>
            <person name="Kawachi M."/>
        </authorList>
    </citation>
    <scope>NUCLEOTIDE SEQUENCE [LARGE SCALE GENOMIC DNA]</scope>
    <source>
        <strain evidence="3 4">NIES-23</strain>
    </source>
</reference>
<evidence type="ECO:0000256" key="1">
    <source>
        <dbReference type="PROSITE-ProRule" id="PRU00339"/>
    </source>
</evidence>
<dbReference type="Pfam" id="PF13374">
    <property type="entry name" value="TPR_10"/>
    <property type="match status" value="1"/>
</dbReference>
<dbReference type="Pfam" id="PF13424">
    <property type="entry name" value="TPR_12"/>
    <property type="match status" value="1"/>
</dbReference>
<evidence type="ECO:0000313" key="4">
    <source>
        <dbReference type="Proteomes" id="UP000217507"/>
    </source>
</evidence>
<evidence type="ECO:0000313" key="3">
    <source>
        <dbReference type="EMBL" id="BAY72151.1"/>
    </source>
</evidence>
<feature type="repeat" description="TPR" evidence="1">
    <location>
        <begin position="388"/>
        <end position="421"/>
    </location>
</feature>